<evidence type="ECO:0000313" key="2">
    <source>
        <dbReference type="Proteomes" id="UP001464555"/>
    </source>
</evidence>
<dbReference type="RefSeq" id="WP_341697375.1">
    <property type="nucleotide sequence ID" value="NZ_JBBYHR010000006.1"/>
</dbReference>
<gene>
    <name evidence="1" type="ORF">AAEO56_12365</name>
</gene>
<dbReference type="PROSITE" id="PS51257">
    <property type="entry name" value="PROKAR_LIPOPROTEIN"/>
    <property type="match status" value="1"/>
</dbReference>
<comment type="caution">
    <text evidence="1">The sequence shown here is derived from an EMBL/GenBank/DDBJ whole genome shotgun (WGS) entry which is preliminary data.</text>
</comment>
<reference evidence="1 2" key="1">
    <citation type="submission" date="2024-04" db="EMBL/GenBank/DDBJ databases">
        <title>Flavobacterium sp. DGU11 16S ribosomal RNA gene Genome sequencing and assembly.</title>
        <authorList>
            <person name="Park S."/>
        </authorList>
    </citation>
    <scope>NUCLEOTIDE SEQUENCE [LARGE SCALE GENOMIC DNA]</scope>
    <source>
        <strain evidence="1 2">DGU11</strain>
    </source>
</reference>
<proteinExistence type="predicted"/>
<organism evidence="1 2">
    <name type="scientific">Flavobacterium arundinis</name>
    <dbReference type="NCBI Taxonomy" id="3139143"/>
    <lineage>
        <taxon>Bacteria</taxon>
        <taxon>Pseudomonadati</taxon>
        <taxon>Bacteroidota</taxon>
        <taxon>Flavobacteriia</taxon>
        <taxon>Flavobacteriales</taxon>
        <taxon>Flavobacteriaceae</taxon>
        <taxon>Flavobacterium</taxon>
    </lineage>
</organism>
<evidence type="ECO:0008006" key="3">
    <source>
        <dbReference type="Google" id="ProtNLM"/>
    </source>
</evidence>
<sequence>MKKIFLLLTTVIGTLAFTGCTNNDDRVDNDTISEVFEVDNVNFIATGDFRVTVPLNPSIYASDVVLLYRLSGTTPTGKDIWEPVPTSYTLNEGVLKYFFDFSQDDISIYIESDFDPLLRQDFSLNQVFRVAIVPGYFSQTVNTNDFDAVMSAISAQNGSDVQIEKR</sequence>
<evidence type="ECO:0000313" key="1">
    <source>
        <dbReference type="EMBL" id="MEL1245063.1"/>
    </source>
</evidence>
<dbReference type="Proteomes" id="UP001464555">
    <property type="component" value="Unassembled WGS sequence"/>
</dbReference>
<protein>
    <recommendedName>
        <fullName evidence="3">Dihydrolipoamide dehydrogenase</fullName>
    </recommendedName>
</protein>
<accession>A0ABU9HZB3</accession>
<name>A0ABU9HZB3_9FLAO</name>
<dbReference type="EMBL" id="JBBYHR010000006">
    <property type="protein sequence ID" value="MEL1245063.1"/>
    <property type="molecule type" value="Genomic_DNA"/>
</dbReference>
<keyword evidence="2" id="KW-1185">Reference proteome</keyword>